<comment type="caution">
    <text evidence="10">The sequence shown here is derived from an EMBL/GenBank/DDBJ whole genome shotgun (WGS) entry which is preliminary data.</text>
</comment>
<proteinExistence type="inferred from homology"/>
<evidence type="ECO:0000256" key="3">
    <source>
        <dbReference type="ARBA" id="ARBA00022679"/>
    </source>
</evidence>
<dbReference type="RefSeq" id="WP_209601231.1">
    <property type="nucleotide sequence ID" value="NZ_JAGILA010000002.1"/>
</dbReference>
<dbReference type="PANTHER" id="PTHR41533">
    <property type="entry name" value="L,D-TRANSPEPTIDASE HI_1667-RELATED"/>
    <property type="match status" value="1"/>
</dbReference>
<dbReference type="Pfam" id="PF03734">
    <property type="entry name" value="YkuD"/>
    <property type="match status" value="1"/>
</dbReference>
<evidence type="ECO:0000256" key="8">
    <source>
        <dbReference type="SAM" id="SignalP"/>
    </source>
</evidence>
<evidence type="ECO:0000313" key="11">
    <source>
        <dbReference type="Proteomes" id="UP000730739"/>
    </source>
</evidence>
<feature type="active site" description="Nucleophile" evidence="7">
    <location>
        <position position="346"/>
    </location>
</feature>
<evidence type="ECO:0000256" key="7">
    <source>
        <dbReference type="PROSITE-ProRule" id="PRU01373"/>
    </source>
</evidence>
<feature type="chain" id="PRO_5045167403" evidence="8">
    <location>
        <begin position="34"/>
        <end position="443"/>
    </location>
</feature>
<keyword evidence="3" id="KW-0808">Transferase</keyword>
<name>A0ABS4QWF9_9HYPH</name>
<evidence type="ECO:0000256" key="4">
    <source>
        <dbReference type="ARBA" id="ARBA00022960"/>
    </source>
</evidence>
<evidence type="ECO:0000313" key="10">
    <source>
        <dbReference type="EMBL" id="MBP2234968.1"/>
    </source>
</evidence>
<gene>
    <name evidence="10" type="ORF">J2Z31_001460</name>
</gene>
<dbReference type="InterPro" id="IPR005490">
    <property type="entry name" value="LD_TPept_cat_dom"/>
</dbReference>
<protein>
    <submittedName>
        <fullName evidence="10">Murein L,D-transpeptidase YcbB/YkuD</fullName>
    </submittedName>
</protein>
<keyword evidence="5 7" id="KW-0573">Peptidoglycan synthesis</keyword>
<dbReference type="SUPFAM" id="SSF47090">
    <property type="entry name" value="PGBD-like"/>
    <property type="match status" value="1"/>
</dbReference>
<evidence type="ECO:0000256" key="2">
    <source>
        <dbReference type="ARBA" id="ARBA00005992"/>
    </source>
</evidence>
<dbReference type="Proteomes" id="UP000730739">
    <property type="component" value="Unassembled WGS sequence"/>
</dbReference>
<dbReference type="InterPro" id="IPR002477">
    <property type="entry name" value="Peptidoglycan-bd-like"/>
</dbReference>
<dbReference type="PROSITE" id="PS51318">
    <property type="entry name" value="TAT"/>
    <property type="match status" value="1"/>
</dbReference>
<dbReference type="InterPro" id="IPR038063">
    <property type="entry name" value="Transpep_catalytic_dom"/>
</dbReference>
<evidence type="ECO:0000259" key="9">
    <source>
        <dbReference type="PROSITE" id="PS52029"/>
    </source>
</evidence>
<dbReference type="Gene3D" id="1.10.101.10">
    <property type="entry name" value="PGBD-like superfamily/PGBD"/>
    <property type="match status" value="1"/>
</dbReference>
<dbReference type="PROSITE" id="PS52029">
    <property type="entry name" value="LD_TPASE"/>
    <property type="match status" value="1"/>
</dbReference>
<dbReference type="InterPro" id="IPR052905">
    <property type="entry name" value="LD-transpeptidase_YkuD-like"/>
</dbReference>
<comment type="similarity">
    <text evidence="2">Belongs to the YkuD family.</text>
</comment>
<dbReference type="Pfam" id="PF01471">
    <property type="entry name" value="PG_binding_1"/>
    <property type="match status" value="1"/>
</dbReference>
<dbReference type="InterPro" id="IPR036365">
    <property type="entry name" value="PGBD-like_sf"/>
</dbReference>
<evidence type="ECO:0000256" key="5">
    <source>
        <dbReference type="ARBA" id="ARBA00022984"/>
    </source>
</evidence>
<accession>A0ABS4QWF9</accession>
<organism evidence="10 11">
    <name type="scientific">Sinorhizobium kostiense</name>
    <dbReference type="NCBI Taxonomy" id="76747"/>
    <lineage>
        <taxon>Bacteria</taxon>
        <taxon>Pseudomonadati</taxon>
        <taxon>Pseudomonadota</taxon>
        <taxon>Alphaproteobacteria</taxon>
        <taxon>Hyphomicrobiales</taxon>
        <taxon>Rhizobiaceae</taxon>
        <taxon>Sinorhizobium/Ensifer group</taxon>
        <taxon>Sinorhizobium</taxon>
    </lineage>
</organism>
<dbReference type="InterPro" id="IPR006311">
    <property type="entry name" value="TAT_signal"/>
</dbReference>
<keyword evidence="4 7" id="KW-0133">Cell shape</keyword>
<keyword evidence="8" id="KW-0732">Signal</keyword>
<evidence type="ECO:0000256" key="6">
    <source>
        <dbReference type="ARBA" id="ARBA00023316"/>
    </source>
</evidence>
<dbReference type="EMBL" id="JAGILA010000002">
    <property type="protein sequence ID" value="MBP2234968.1"/>
    <property type="molecule type" value="Genomic_DNA"/>
</dbReference>
<evidence type="ECO:0000256" key="1">
    <source>
        <dbReference type="ARBA" id="ARBA00004752"/>
    </source>
</evidence>
<comment type="pathway">
    <text evidence="1 7">Cell wall biogenesis; peptidoglycan biosynthesis.</text>
</comment>
<sequence>MAKKNGIDAYSRRAFMRSAATFGAAAWAGSAYAQTALDELINSPRRGSWDDQFDAKASRTATAVLSNTPVFGPETIAHVQQAIFDYQQIVAAGGWPMVSPPSTVKLELGVNDPSVQQLRQRLMVSGDLPRAAGISSSFDSYVDGAVKRFQARHGLPADGVIGEFTLKALNVDANTRLAQLETNLVRLQSMSGDLGRRYVMVNIPAAYIEAVENGRVVLRHTAVVGKIDRQSPILNSKIYEVILNPYWTAPRSIVQKDIMPLMRKDPTYLERNAIRLFDASGNEVSPETVDWNAEKAPNLMFRQDPGKINAMSSTKINFHNEHAVYMHDTPQQGLFNKLMRFESSGCVRVQNVRDLSTWLLKETPGWSRQQIEATIRSGVNTPIKLAEEVPVYFTYITAWSAKDRVVQFRDDIYQRDGAAELALQTTTGIEQSAGPIDADALPQ</sequence>
<feature type="signal peptide" evidence="8">
    <location>
        <begin position="1"/>
        <end position="33"/>
    </location>
</feature>
<dbReference type="Gene3D" id="2.40.440.10">
    <property type="entry name" value="L,D-transpeptidase catalytic domain-like"/>
    <property type="match status" value="1"/>
</dbReference>
<feature type="domain" description="L,D-TPase catalytic" evidence="9">
    <location>
        <begin position="197"/>
        <end position="374"/>
    </location>
</feature>
<dbReference type="CDD" id="cd16913">
    <property type="entry name" value="YkuD_like"/>
    <property type="match status" value="1"/>
</dbReference>
<reference evidence="10 11" key="1">
    <citation type="submission" date="2021-03" db="EMBL/GenBank/DDBJ databases">
        <title>Genomic Encyclopedia of Type Strains, Phase IV (KMG-IV): sequencing the most valuable type-strain genomes for metagenomic binning, comparative biology and taxonomic classification.</title>
        <authorList>
            <person name="Goeker M."/>
        </authorList>
    </citation>
    <scope>NUCLEOTIDE SEQUENCE [LARGE SCALE GENOMIC DNA]</scope>
    <source>
        <strain evidence="10 11">DSM 13372</strain>
    </source>
</reference>
<dbReference type="InterPro" id="IPR036366">
    <property type="entry name" value="PGBDSf"/>
</dbReference>
<feature type="active site" description="Proton donor/acceptor" evidence="7">
    <location>
        <position position="327"/>
    </location>
</feature>
<keyword evidence="6 7" id="KW-0961">Cell wall biogenesis/degradation</keyword>
<dbReference type="PANTHER" id="PTHR41533:SF1">
    <property type="entry name" value="L,D-TRANSPEPTIDASE YCBB-RELATED"/>
    <property type="match status" value="1"/>
</dbReference>
<keyword evidence="11" id="KW-1185">Reference proteome</keyword>
<dbReference type="SUPFAM" id="SSF141523">
    <property type="entry name" value="L,D-transpeptidase catalytic domain-like"/>
    <property type="match status" value="1"/>
</dbReference>